<dbReference type="Proteomes" id="UP000006890">
    <property type="component" value="Chromosome"/>
</dbReference>
<evidence type="ECO:0000256" key="1">
    <source>
        <dbReference type="SAM" id="Phobius"/>
    </source>
</evidence>
<accession>E4Q9S1</accession>
<keyword evidence="1" id="KW-1133">Transmembrane helix</keyword>
<keyword evidence="3" id="KW-1185">Reference proteome</keyword>
<evidence type="ECO:0000313" key="3">
    <source>
        <dbReference type="Proteomes" id="UP000006890"/>
    </source>
</evidence>
<gene>
    <name evidence="2" type="ordered locus">Calhy_2481</name>
</gene>
<evidence type="ECO:0000313" key="2">
    <source>
        <dbReference type="EMBL" id="ADQ08176.1"/>
    </source>
</evidence>
<dbReference type="EMBL" id="CP002219">
    <property type="protein sequence ID" value="ADQ08176.1"/>
    <property type="molecule type" value="Genomic_DNA"/>
</dbReference>
<dbReference type="KEGG" id="chd:Calhy_2481"/>
<organism evidence="2 3">
    <name type="scientific">Caldicellulosiruptor hydrothermalis (strain DSM 18901 / VKM B-2411 / 108)</name>
    <dbReference type="NCBI Taxonomy" id="632292"/>
    <lineage>
        <taxon>Bacteria</taxon>
        <taxon>Bacillati</taxon>
        <taxon>Bacillota</taxon>
        <taxon>Bacillota incertae sedis</taxon>
        <taxon>Caldicellulosiruptorales</taxon>
        <taxon>Caldicellulosiruptoraceae</taxon>
        <taxon>Caldicellulosiruptor</taxon>
    </lineage>
</organism>
<sequence>MSFLKLLIFVICLLLIIFAGIDNIWFSLLFSFCILIVFHVSIGAFYLQSPPILQTPILPYKISKYLCLFCRFQNTAFSIFNKLQKPSHVFAKHFHNLDAFFILQNFIFSLFTMSSYYTCANQTNLDKKAYIFCKRCLTGQLSCSIMKLIINEHK</sequence>
<reference evidence="2 3" key="2">
    <citation type="journal article" date="2011" name="J. Bacteriol.">
        <title>Complete genome sequences for the anaerobic, extremely thermophilic plant biomass-degrading bacteria Caldicellulosiruptor hydrothermalis, Caldicellulosiruptor kristjanssonii, Caldicellulosiruptor kronotskyensis, Caldicellulosiruptor owensenis, and Caldicellulosiruptor lactoaceticus.</title>
        <authorList>
            <person name="Blumer-Schuette S.E."/>
            <person name="Ozdemir I."/>
            <person name="Mistry D."/>
            <person name="Lucas S."/>
            <person name="Lapidus A."/>
            <person name="Cheng J.F."/>
            <person name="Goodwin L.A."/>
            <person name="Pitluck S."/>
            <person name="Land M.L."/>
            <person name="Hauser L.J."/>
            <person name="Woyke T."/>
            <person name="Mikhailova N."/>
            <person name="Pati A."/>
            <person name="Kyrpides N.C."/>
            <person name="Ivanova N."/>
            <person name="Detter J.C."/>
            <person name="Walston-Davenport K."/>
            <person name="Han S."/>
            <person name="Adams M.W."/>
            <person name="Kelly R.M."/>
        </authorList>
    </citation>
    <scope>NUCLEOTIDE SEQUENCE [LARGE SCALE GENOMIC DNA]</scope>
    <source>
        <strain evidence="3">DSM 18901 / VKM B-2411 / 108</strain>
    </source>
</reference>
<protein>
    <submittedName>
        <fullName evidence="2">Uncharacterized protein</fullName>
    </submittedName>
</protein>
<keyword evidence="1" id="KW-0812">Transmembrane</keyword>
<keyword evidence="1" id="KW-0472">Membrane</keyword>
<feature type="transmembrane region" description="Helical" evidence="1">
    <location>
        <begin position="29"/>
        <end position="47"/>
    </location>
</feature>
<dbReference type="AlphaFoldDB" id="E4Q9S1"/>
<reference key="1">
    <citation type="submission" date="2010-09" db="EMBL/GenBank/DDBJ databases">
        <title>Complete sequence of Caldicellulosiruptor hydrothermalis 108.</title>
        <authorList>
            <consortium name="US DOE Joint Genome Institute"/>
            <person name="Lucas S."/>
            <person name="Copeland A."/>
            <person name="Lapidus A."/>
            <person name="Cheng J.-F."/>
            <person name="Bruce D."/>
            <person name="Goodwin L."/>
            <person name="Pitluck S."/>
            <person name="Davenport K."/>
            <person name="Detter J.C."/>
            <person name="Han C."/>
            <person name="Tapia R."/>
            <person name="Land M."/>
            <person name="Hauser L."/>
            <person name="Chang Y.-J."/>
            <person name="Jeffries C."/>
            <person name="Kyrpides N."/>
            <person name="Ivanova N."/>
            <person name="Mikhailova N."/>
            <person name="Blumer-Schuette S.E."/>
            <person name="Kelly R.M."/>
            <person name="Woyke T."/>
        </authorList>
    </citation>
    <scope>NUCLEOTIDE SEQUENCE</scope>
    <source>
        <strain>108</strain>
    </source>
</reference>
<dbReference type="HOGENOM" id="CLU_1700971_0_0_9"/>
<proteinExistence type="predicted"/>
<name>E4Q9S1_CALH1</name>
<dbReference type="STRING" id="632292.Calhy_2481"/>